<feature type="compositionally biased region" description="Basic and acidic residues" evidence="1">
    <location>
        <begin position="602"/>
        <end position="616"/>
    </location>
</feature>
<name>A0AAP0S6B0_LIQFO</name>
<evidence type="ECO:0000313" key="3">
    <source>
        <dbReference type="Proteomes" id="UP001415857"/>
    </source>
</evidence>
<dbReference type="Proteomes" id="UP001415857">
    <property type="component" value="Unassembled WGS sequence"/>
</dbReference>
<reference evidence="2 3" key="1">
    <citation type="journal article" date="2024" name="Plant J.">
        <title>Genome sequences and population genomics reveal climatic adaptation and genomic divergence between two closely related sweetgum species.</title>
        <authorList>
            <person name="Xu W.Q."/>
            <person name="Ren C.Q."/>
            <person name="Zhang X.Y."/>
            <person name="Comes H.P."/>
            <person name="Liu X.H."/>
            <person name="Li Y.G."/>
            <person name="Kettle C.J."/>
            <person name="Jalonen R."/>
            <person name="Gaisberger H."/>
            <person name="Ma Y.Z."/>
            <person name="Qiu Y.X."/>
        </authorList>
    </citation>
    <scope>NUCLEOTIDE SEQUENCE [LARGE SCALE GENOMIC DNA]</scope>
    <source>
        <strain evidence="2">Hangzhou</strain>
    </source>
</reference>
<dbReference type="GO" id="GO:0006397">
    <property type="term" value="P:mRNA processing"/>
    <property type="evidence" value="ECO:0007669"/>
    <property type="project" value="InterPro"/>
</dbReference>
<keyword evidence="3" id="KW-1185">Reference proteome</keyword>
<dbReference type="PANTHER" id="PTHR36884:SF4">
    <property type="entry name" value="FIP1[III]-LIKE PROTEIN"/>
    <property type="match status" value="1"/>
</dbReference>
<organism evidence="2 3">
    <name type="scientific">Liquidambar formosana</name>
    <name type="common">Formosan gum</name>
    <dbReference type="NCBI Taxonomy" id="63359"/>
    <lineage>
        <taxon>Eukaryota</taxon>
        <taxon>Viridiplantae</taxon>
        <taxon>Streptophyta</taxon>
        <taxon>Embryophyta</taxon>
        <taxon>Tracheophyta</taxon>
        <taxon>Spermatophyta</taxon>
        <taxon>Magnoliopsida</taxon>
        <taxon>eudicotyledons</taxon>
        <taxon>Gunneridae</taxon>
        <taxon>Pentapetalae</taxon>
        <taxon>Saxifragales</taxon>
        <taxon>Altingiaceae</taxon>
        <taxon>Liquidambar</taxon>
    </lineage>
</organism>
<feature type="compositionally biased region" description="Basic and acidic residues" evidence="1">
    <location>
        <begin position="278"/>
        <end position="298"/>
    </location>
</feature>
<feature type="region of interest" description="Disordered" evidence="1">
    <location>
        <begin position="602"/>
        <end position="645"/>
    </location>
</feature>
<proteinExistence type="predicted"/>
<evidence type="ECO:0000256" key="1">
    <source>
        <dbReference type="SAM" id="MobiDB-lite"/>
    </source>
</evidence>
<gene>
    <name evidence="2" type="ORF">L1049_016554</name>
</gene>
<dbReference type="EMBL" id="JBBPBK010000003">
    <property type="protein sequence ID" value="KAK9288107.1"/>
    <property type="molecule type" value="Genomic_DNA"/>
</dbReference>
<evidence type="ECO:0008006" key="4">
    <source>
        <dbReference type="Google" id="ProtNLM"/>
    </source>
</evidence>
<feature type="compositionally biased region" description="Basic residues" evidence="1">
    <location>
        <begin position="392"/>
        <end position="401"/>
    </location>
</feature>
<accession>A0AAP0S6B0</accession>
<protein>
    <recommendedName>
        <fullName evidence="4">FIP1[III]-like protein</fullName>
    </recommendedName>
</protein>
<sequence>MRCSRKLHSVAESKIHTYDNEGASTISDTDVLYDNDHLSVGCHRRKERLHGYGFYDREDISYYRETKLCSNFRDERFADNHIQTAYTKNYRRKGHRSSRDEIYPYPTRNQDEREYIFEQKITRVENEILERDWYHRERGVTVEDMDPLTYRESRRSKYSSYTDKEEETQWRRRRRSDKHYFRKRSDNGEGHPLLECEHGDDFMGEKYRRSIPSIGREKDSLEEKYEKRLQCADRKMENSGRRERYSERPILDMDYSWSTGIQDDHQRHMDHQFLSSRSHGEPHSGGGRCHDTMSPRDDVYDLRSSERYGRRRTQIYSERWRDRDTFGSYNDANYTENSIVYPDGGVHFGRRRHSWQSREMHWTEDELISKHPDDELYNEEESFSHEKISRHERMRAKHGSAHGRMLIDDEQSKRHRHRMIREGSSGNVINRRSDSIHRCTHEQTVPRCRDSVDMVVGDGKSSGRCTKAASIMCNGRLESLNSKIDEERMTSEDFNQSYRGMAVQPGIPKIGSNQNNEKWHHKFLITEHNEALDLEEGQIVPDEPDKGVPIEKKHVSESEALTGDVKKMKLQNKNAANGNTVSGGYDNHRILETLAKMEKRGERFKEPLTLKKEPDKNPNSQVDPIVETTETKQQRPVRKRRWVGS</sequence>
<dbReference type="InterPro" id="IPR044976">
    <property type="entry name" value="FIPS5/FIPS3-like"/>
</dbReference>
<dbReference type="AlphaFoldDB" id="A0AAP0S6B0"/>
<feature type="region of interest" description="Disordered" evidence="1">
    <location>
        <begin position="383"/>
        <end position="402"/>
    </location>
</feature>
<dbReference type="PANTHER" id="PTHR36884">
    <property type="entry name" value="FIP1[III]-LIKE PROTEIN"/>
    <property type="match status" value="1"/>
</dbReference>
<feature type="region of interest" description="Disordered" evidence="1">
    <location>
        <begin position="275"/>
        <end position="298"/>
    </location>
</feature>
<feature type="compositionally biased region" description="Basic residues" evidence="1">
    <location>
        <begin position="635"/>
        <end position="645"/>
    </location>
</feature>
<evidence type="ECO:0000313" key="2">
    <source>
        <dbReference type="EMBL" id="KAK9288107.1"/>
    </source>
</evidence>
<comment type="caution">
    <text evidence="2">The sequence shown here is derived from an EMBL/GenBank/DDBJ whole genome shotgun (WGS) entry which is preliminary data.</text>
</comment>